<dbReference type="EMBL" id="BDDD01000833">
    <property type="protein sequence ID" value="GAV70698.1"/>
    <property type="molecule type" value="Genomic_DNA"/>
</dbReference>
<feature type="compositionally biased region" description="Pro residues" evidence="1">
    <location>
        <begin position="1"/>
        <end position="31"/>
    </location>
</feature>
<feature type="region of interest" description="Disordered" evidence="1">
    <location>
        <begin position="1"/>
        <end position="32"/>
    </location>
</feature>
<reference evidence="4" key="1">
    <citation type="submission" date="2016-04" db="EMBL/GenBank/DDBJ databases">
        <title>Cephalotus genome sequencing.</title>
        <authorList>
            <person name="Fukushima K."/>
            <person name="Hasebe M."/>
            <person name="Fang X."/>
        </authorList>
    </citation>
    <scope>NUCLEOTIDE SEQUENCE [LARGE SCALE GENOMIC DNA]</scope>
    <source>
        <strain evidence="4">cv. St1</strain>
    </source>
</reference>
<gene>
    <name evidence="3" type="ORF">CFOL_v3_14196</name>
</gene>
<feature type="region of interest" description="Disordered" evidence="1">
    <location>
        <begin position="133"/>
        <end position="165"/>
    </location>
</feature>
<dbReference type="Proteomes" id="UP000187406">
    <property type="component" value="Unassembled WGS sequence"/>
</dbReference>
<feature type="compositionally biased region" description="Acidic residues" evidence="1">
    <location>
        <begin position="140"/>
        <end position="165"/>
    </location>
</feature>
<proteinExistence type="predicted"/>
<dbReference type="FunFam" id="1.10.10.60:FF:000152">
    <property type="entry name" value="Trihelix transcription factor ASIL2"/>
    <property type="match status" value="1"/>
</dbReference>
<keyword evidence="4" id="KW-1185">Reference proteome</keyword>
<sequence>MATPSPSPSPPPPQSPSSNPKPVPIKKPQPIPWTHRETINLIQAYQEKWYSLKRGQLKASQWEEVAANVSAKCGYDGSSSQSSAKSALQCRHKMEKLRKRYRSEKQAGATISSTSWQYFHLMECLDRGPLPISSRPMEYINEDDDDDDDGDNDNDDVDNEIEDDEDDSFIKSRSINYILRRPTFVNRFSSGIMRGGGGGGMVKRARIAVEEEVVIGREEEEEERERVRGRRVGMELAAEIRGFAERFVGMEKNKIEMIKEMERCRMEMEDKRIKMIMDSQRKIVDMIDMAFGSQNNNKVKVEQKS</sequence>
<dbReference type="Pfam" id="PF13837">
    <property type="entry name" value="Myb_DNA-bind_4"/>
    <property type="match status" value="1"/>
</dbReference>
<dbReference type="Gene3D" id="1.10.10.60">
    <property type="entry name" value="Homeodomain-like"/>
    <property type="match status" value="1"/>
</dbReference>
<comment type="caution">
    <text evidence="3">The sequence shown here is derived from an EMBL/GenBank/DDBJ whole genome shotgun (WGS) entry which is preliminary data.</text>
</comment>
<dbReference type="AlphaFoldDB" id="A0A1Q3BRY4"/>
<organism evidence="3 4">
    <name type="scientific">Cephalotus follicularis</name>
    <name type="common">Albany pitcher plant</name>
    <dbReference type="NCBI Taxonomy" id="3775"/>
    <lineage>
        <taxon>Eukaryota</taxon>
        <taxon>Viridiplantae</taxon>
        <taxon>Streptophyta</taxon>
        <taxon>Embryophyta</taxon>
        <taxon>Tracheophyta</taxon>
        <taxon>Spermatophyta</taxon>
        <taxon>Magnoliopsida</taxon>
        <taxon>eudicotyledons</taxon>
        <taxon>Gunneridae</taxon>
        <taxon>Pentapetalae</taxon>
        <taxon>rosids</taxon>
        <taxon>fabids</taxon>
        <taxon>Oxalidales</taxon>
        <taxon>Cephalotaceae</taxon>
        <taxon>Cephalotus</taxon>
    </lineage>
</organism>
<dbReference type="InParanoid" id="A0A1Q3BRY4"/>
<dbReference type="InterPro" id="IPR044822">
    <property type="entry name" value="Myb_DNA-bind_4"/>
</dbReference>
<evidence type="ECO:0000313" key="4">
    <source>
        <dbReference type="Proteomes" id="UP000187406"/>
    </source>
</evidence>
<dbReference type="STRING" id="3775.A0A1Q3BRY4"/>
<dbReference type="OrthoDB" id="1901794at2759"/>
<dbReference type="InterPro" id="IPR044823">
    <property type="entry name" value="ASIL1/2-like"/>
</dbReference>
<evidence type="ECO:0000313" key="3">
    <source>
        <dbReference type="EMBL" id="GAV70698.1"/>
    </source>
</evidence>
<dbReference type="PANTHER" id="PTHR31307">
    <property type="entry name" value="TRIHELIX TRANSCRIPTION FACTOR ASIL2"/>
    <property type="match status" value="1"/>
</dbReference>
<evidence type="ECO:0000259" key="2">
    <source>
        <dbReference type="Pfam" id="PF13837"/>
    </source>
</evidence>
<dbReference type="FunCoup" id="A0A1Q3BRY4">
    <property type="interactions" value="273"/>
</dbReference>
<feature type="domain" description="Myb/SANT-like DNA-binding" evidence="2">
    <location>
        <begin position="33"/>
        <end position="123"/>
    </location>
</feature>
<dbReference type="SMART" id="SM00595">
    <property type="entry name" value="MADF"/>
    <property type="match status" value="1"/>
</dbReference>
<evidence type="ECO:0000256" key="1">
    <source>
        <dbReference type="SAM" id="MobiDB-lite"/>
    </source>
</evidence>
<name>A0A1Q3BRY4_CEPFO</name>
<accession>A0A1Q3BRY4</accession>
<dbReference type="PANTHER" id="PTHR31307:SF3">
    <property type="entry name" value="HOMEODOMAIN-LIKE SUPERFAMILY PROTEIN"/>
    <property type="match status" value="1"/>
</dbReference>
<protein>
    <submittedName>
        <fullName evidence="3">Myb_DNA-bind_4 domain-containing protein</fullName>
    </submittedName>
</protein>